<dbReference type="GO" id="GO:0031408">
    <property type="term" value="P:oxylipin biosynthetic process"/>
    <property type="evidence" value="ECO:0007669"/>
    <property type="project" value="TreeGrafter"/>
</dbReference>
<evidence type="ECO:0000259" key="7">
    <source>
        <dbReference type="Pfam" id="PF00724"/>
    </source>
</evidence>
<reference evidence="8" key="1">
    <citation type="submission" date="2024-03" db="EMBL/GenBank/DDBJ databases">
        <title>WGS assembly of Saponaria officinalis var. Norfolk2.</title>
        <authorList>
            <person name="Jenkins J."/>
            <person name="Shu S."/>
            <person name="Grimwood J."/>
            <person name="Barry K."/>
            <person name="Goodstein D."/>
            <person name="Schmutz J."/>
            <person name="Leebens-Mack J."/>
            <person name="Osbourn A."/>
        </authorList>
    </citation>
    <scope>NUCLEOTIDE SEQUENCE [LARGE SCALE GENOMIC DNA]</scope>
    <source>
        <strain evidence="8">JIC</strain>
    </source>
</reference>
<keyword evidence="3" id="KW-0285">Flavoprotein</keyword>
<dbReference type="InterPro" id="IPR001155">
    <property type="entry name" value="OxRdtase_FMN_N"/>
</dbReference>
<evidence type="ECO:0000313" key="8">
    <source>
        <dbReference type="EMBL" id="KAK9715675.1"/>
    </source>
</evidence>
<name>A0AAW1KBU3_SAPOF</name>
<dbReference type="PANTHER" id="PTHR22893">
    <property type="entry name" value="NADH OXIDOREDUCTASE-RELATED"/>
    <property type="match status" value="1"/>
</dbReference>
<dbReference type="SUPFAM" id="SSF51395">
    <property type="entry name" value="FMN-linked oxidoreductases"/>
    <property type="match status" value="1"/>
</dbReference>
<evidence type="ECO:0000256" key="3">
    <source>
        <dbReference type="ARBA" id="ARBA00022630"/>
    </source>
</evidence>
<evidence type="ECO:0000256" key="6">
    <source>
        <dbReference type="ARBA" id="ARBA00023002"/>
    </source>
</evidence>
<feature type="domain" description="NADH:flavin oxidoreductase/NADH oxidase N-terminal" evidence="7">
    <location>
        <begin position="15"/>
        <end position="360"/>
    </location>
</feature>
<evidence type="ECO:0000313" key="9">
    <source>
        <dbReference type="Proteomes" id="UP001443914"/>
    </source>
</evidence>
<organism evidence="8 9">
    <name type="scientific">Saponaria officinalis</name>
    <name type="common">Common soapwort</name>
    <name type="synonym">Lychnis saponaria</name>
    <dbReference type="NCBI Taxonomy" id="3572"/>
    <lineage>
        <taxon>Eukaryota</taxon>
        <taxon>Viridiplantae</taxon>
        <taxon>Streptophyta</taxon>
        <taxon>Embryophyta</taxon>
        <taxon>Tracheophyta</taxon>
        <taxon>Spermatophyta</taxon>
        <taxon>Magnoliopsida</taxon>
        <taxon>eudicotyledons</taxon>
        <taxon>Gunneridae</taxon>
        <taxon>Pentapetalae</taxon>
        <taxon>Caryophyllales</taxon>
        <taxon>Caryophyllaceae</taxon>
        <taxon>Caryophylleae</taxon>
        <taxon>Saponaria</taxon>
    </lineage>
</organism>
<dbReference type="Pfam" id="PF00724">
    <property type="entry name" value="Oxidored_FMN"/>
    <property type="match status" value="1"/>
</dbReference>
<dbReference type="Proteomes" id="UP001443914">
    <property type="component" value="Unassembled WGS sequence"/>
</dbReference>
<accession>A0AAW1KBU3</accession>
<evidence type="ECO:0000256" key="2">
    <source>
        <dbReference type="ARBA" id="ARBA00005979"/>
    </source>
</evidence>
<comment type="cofactor">
    <cofactor evidence="1">
        <name>FMN</name>
        <dbReference type="ChEBI" id="CHEBI:58210"/>
    </cofactor>
</comment>
<protein>
    <recommendedName>
        <fullName evidence="7">NADH:flavin oxidoreductase/NADH oxidase N-terminal domain-containing protein</fullName>
    </recommendedName>
</protein>
<dbReference type="InterPro" id="IPR045247">
    <property type="entry name" value="Oye-like"/>
</dbReference>
<dbReference type="CDD" id="cd02933">
    <property type="entry name" value="OYE_like_FMN"/>
    <property type="match status" value="1"/>
</dbReference>
<keyword evidence="4" id="KW-0288">FMN</keyword>
<dbReference type="EMBL" id="JBDFQZ010000006">
    <property type="protein sequence ID" value="KAK9715675.1"/>
    <property type="molecule type" value="Genomic_DNA"/>
</dbReference>
<dbReference type="InterPro" id="IPR013785">
    <property type="entry name" value="Aldolase_TIM"/>
</dbReference>
<dbReference type="Gene3D" id="3.20.20.70">
    <property type="entry name" value="Aldolase class I"/>
    <property type="match status" value="1"/>
</dbReference>
<dbReference type="GO" id="GO:0010181">
    <property type="term" value="F:FMN binding"/>
    <property type="evidence" value="ECO:0007669"/>
    <property type="project" value="InterPro"/>
</dbReference>
<keyword evidence="6" id="KW-0560">Oxidoreductase</keyword>
<sequence>MSIETKTKIIEAPTLFSPLQLGKFTLSHRIVLAPMTRCRAVNGIPNEALVMYYSQRATHGGLLITEGCAISPTAPGFPGCPGIYKEEHVEGWKKVVDAVHDKGALIFCQLWHVGRLSHHDYQPEGGAPISSTNKPISAKWSIHMPDYSRGPCSAPRALTVPEILEVIDDYRQAAFNAMRAGFDGVEIHGAHGYLIDQFLKEDINDRTDEYGGSLDNRCRFLLQVVEAVSQAVGPNIVGVRISPAIDHFDATDPDPLALGLGIVERLNNLQAKLGSKLSSYLHVTQPRFTVQGAPKSIEEITAGSEMLAKIREAYDGLFMSSGGYTKELGVQEVAEGKIDLVAYGRLFISNPDLVERIRVDAPLTQYNRATFYTSDPVVGYTDYPFIDEEVSPSK</sequence>
<dbReference type="GO" id="GO:0005777">
    <property type="term" value="C:peroxisome"/>
    <property type="evidence" value="ECO:0007669"/>
    <property type="project" value="TreeGrafter"/>
</dbReference>
<evidence type="ECO:0000256" key="1">
    <source>
        <dbReference type="ARBA" id="ARBA00001917"/>
    </source>
</evidence>
<keyword evidence="9" id="KW-1185">Reference proteome</keyword>
<dbReference type="GO" id="GO:0009695">
    <property type="term" value="P:jasmonic acid biosynthetic process"/>
    <property type="evidence" value="ECO:0007669"/>
    <property type="project" value="TreeGrafter"/>
</dbReference>
<dbReference type="PANTHER" id="PTHR22893:SF112">
    <property type="entry name" value="12-OXOPHYTODIENOATE REDUCTASE 3"/>
    <property type="match status" value="1"/>
</dbReference>
<dbReference type="AlphaFoldDB" id="A0AAW1KBU3"/>
<dbReference type="GO" id="GO:0016629">
    <property type="term" value="F:12-oxophytodienoate reductase activity"/>
    <property type="evidence" value="ECO:0007669"/>
    <property type="project" value="TreeGrafter"/>
</dbReference>
<evidence type="ECO:0000256" key="5">
    <source>
        <dbReference type="ARBA" id="ARBA00022857"/>
    </source>
</evidence>
<gene>
    <name evidence="8" type="ORF">RND81_06G181700</name>
</gene>
<keyword evidence="5" id="KW-0521">NADP</keyword>
<comment type="similarity">
    <text evidence="2">Belongs to the NADH:flavin oxidoreductase/NADH oxidase family.</text>
</comment>
<proteinExistence type="inferred from homology"/>
<comment type="caution">
    <text evidence="8">The sequence shown here is derived from an EMBL/GenBank/DDBJ whole genome shotgun (WGS) entry which is preliminary data.</text>
</comment>
<dbReference type="FunFam" id="3.20.20.70:FF:000073">
    <property type="entry name" value="12-oxophytodienoate reductase 3"/>
    <property type="match status" value="1"/>
</dbReference>
<evidence type="ECO:0000256" key="4">
    <source>
        <dbReference type="ARBA" id="ARBA00022643"/>
    </source>
</evidence>